<sequence>MFTGLGNLEELGLSHNDISDIQAGTFNSTSQLRTLHLSNNKLTVLRTDMFTGLGNLVRLYLHSNNINDIQDHTFNPTPQLKFLNLNNNHIQVFPFEDLLNIQTIVTLHLDKNQMTTLPSVAYDILSSISNVKIDNNPWQCDCRMVDFRLKMTGTYPFENQTICSQPDHLRGQKLIDVSPEHLMSYCVPTIVRFERGDNMTLLNSAKQP</sequence>
<dbReference type="SUPFAM" id="SSF52058">
    <property type="entry name" value="L domain-like"/>
    <property type="match status" value="1"/>
</dbReference>
<evidence type="ECO:0000256" key="1">
    <source>
        <dbReference type="ARBA" id="ARBA00022614"/>
    </source>
</evidence>
<dbReference type="Gene3D" id="3.80.10.10">
    <property type="entry name" value="Ribonuclease Inhibitor"/>
    <property type="match status" value="1"/>
</dbReference>
<dbReference type="InterPro" id="IPR001611">
    <property type="entry name" value="Leu-rich_rpt"/>
</dbReference>
<dbReference type="OrthoDB" id="676979at2759"/>
<dbReference type="Pfam" id="PF13855">
    <property type="entry name" value="LRR_8"/>
    <property type="match status" value="1"/>
</dbReference>
<dbReference type="RefSeq" id="XP_019623575.1">
    <property type="nucleotide sequence ID" value="XM_019768016.1"/>
</dbReference>
<dbReference type="Pfam" id="PF00560">
    <property type="entry name" value="LRR_1"/>
    <property type="match status" value="1"/>
</dbReference>
<reference evidence="6" key="1">
    <citation type="submission" date="2025-08" db="UniProtKB">
        <authorList>
            <consortium name="RefSeq"/>
        </authorList>
    </citation>
    <scope>IDENTIFICATION</scope>
    <source>
        <tissue evidence="6">Gonad</tissue>
    </source>
</reference>
<evidence type="ECO:0000259" key="4">
    <source>
        <dbReference type="SMART" id="SM00082"/>
    </source>
</evidence>
<keyword evidence="3" id="KW-0677">Repeat</keyword>
<dbReference type="PANTHER" id="PTHR24373">
    <property type="entry name" value="SLIT RELATED LEUCINE-RICH REPEAT NEURONAL PROTEIN"/>
    <property type="match status" value="1"/>
</dbReference>
<dbReference type="KEGG" id="bbel:109469495"/>
<keyword evidence="1" id="KW-0433">Leucine-rich repeat</keyword>
<dbReference type="InterPro" id="IPR050328">
    <property type="entry name" value="Dev_Immune_Receptor"/>
</dbReference>
<evidence type="ECO:0000256" key="2">
    <source>
        <dbReference type="ARBA" id="ARBA00022729"/>
    </source>
</evidence>
<dbReference type="GO" id="GO:0005615">
    <property type="term" value="C:extracellular space"/>
    <property type="evidence" value="ECO:0007669"/>
    <property type="project" value="TreeGrafter"/>
</dbReference>
<accession>A0A6P4Y3K9</accession>
<gene>
    <name evidence="6" type="primary">LOC109469495</name>
</gene>
<dbReference type="PROSITE" id="PS51450">
    <property type="entry name" value="LRR"/>
    <property type="match status" value="3"/>
</dbReference>
<name>A0A6P4Y3K9_BRABE</name>
<dbReference type="PANTHER" id="PTHR24373:SF383">
    <property type="entry name" value="LEUCINE-RICH REPEAT-CONTAINING PROTEIN 15-LIKE"/>
    <property type="match status" value="1"/>
</dbReference>
<dbReference type="InterPro" id="IPR000483">
    <property type="entry name" value="Cys-rich_flank_reg_C"/>
</dbReference>
<dbReference type="GO" id="GO:0031012">
    <property type="term" value="C:extracellular matrix"/>
    <property type="evidence" value="ECO:0007669"/>
    <property type="project" value="TreeGrafter"/>
</dbReference>
<keyword evidence="5" id="KW-1185">Reference proteome</keyword>
<dbReference type="SMART" id="SM00369">
    <property type="entry name" value="LRR_TYP"/>
    <property type="match status" value="4"/>
</dbReference>
<evidence type="ECO:0000313" key="6">
    <source>
        <dbReference type="RefSeq" id="XP_019623575.1"/>
    </source>
</evidence>
<evidence type="ECO:0000256" key="3">
    <source>
        <dbReference type="ARBA" id="ARBA00022737"/>
    </source>
</evidence>
<proteinExistence type="predicted"/>
<dbReference type="SMART" id="SM00082">
    <property type="entry name" value="LRRCT"/>
    <property type="match status" value="1"/>
</dbReference>
<dbReference type="GeneID" id="109469495"/>
<dbReference type="InterPro" id="IPR032675">
    <property type="entry name" value="LRR_dom_sf"/>
</dbReference>
<feature type="domain" description="LRRCT" evidence="4">
    <location>
        <begin position="136"/>
        <end position="187"/>
    </location>
</feature>
<protein>
    <submittedName>
        <fullName evidence="6">Leucine-rich repeat-containing protein 15-like</fullName>
    </submittedName>
</protein>
<organism evidence="5 6">
    <name type="scientific">Branchiostoma belcheri</name>
    <name type="common">Amphioxus</name>
    <dbReference type="NCBI Taxonomy" id="7741"/>
    <lineage>
        <taxon>Eukaryota</taxon>
        <taxon>Metazoa</taxon>
        <taxon>Chordata</taxon>
        <taxon>Cephalochordata</taxon>
        <taxon>Leptocardii</taxon>
        <taxon>Amphioxiformes</taxon>
        <taxon>Branchiostomatidae</taxon>
        <taxon>Branchiostoma</taxon>
    </lineage>
</organism>
<evidence type="ECO:0000313" key="5">
    <source>
        <dbReference type="Proteomes" id="UP000515135"/>
    </source>
</evidence>
<dbReference type="InterPro" id="IPR003591">
    <property type="entry name" value="Leu-rich_rpt_typical-subtyp"/>
</dbReference>
<dbReference type="AlphaFoldDB" id="A0A6P4Y3K9"/>
<keyword evidence="2" id="KW-0732">Signal</keyword>
<dbReference type="Proteomes" id="UP000515135">
    <property type="component" value="Unplaced"/>
</dbReference>